<gene>
    <name evidence="1" type="ORF">E6H00_08195</name>
</gene>
<dbReference type="EMBL" id="VBAK01000116">
    <property type="protein sequence ID" value="TMI89996.1"/>
    <property type="molecule type" value="Genomic_DNA"/>
</dbReference>
<accession>A0A537K3A5</accession>
<dbReference type="AlphaFoldDB" id="A0A537K3A5"/>
<comment type="caution">
    <text evidence="1">The sequence shown here is derived from an EMBL/GenBank/DDBJ whole genome shotgun (WGS) entry which is preliminary data.</text>
</comment>
<protein>
    <submittedName>
        <fullName evidence="1">Uncharacterized protein</fullName>
    </submittedName>
</protein>
<organism evidence="1 2">
    <name type="scientific">Candidatus Segetimicrobium genomatis</name>
    <dbReference type="NCBI Taxonomy" id="2569760"/>
    <lineage>
        <taxon>Bacteria</taxon>
        <taxon>Bacillati</taxon>
        <taxon>Candidatus Sysuimicrobiota</taxon>
        <taxon>Candidatus Sysuimicrobiia</taxon>
        <taxon>Candidatus Sysuimicrobiales</taxon>
        <taxon>Candidatus Segetimicrobiaceae</taxon>
        <taxon>Candidatus Segetimicrobium</taxon>
    </lineage>
</organism>
<evidence type="ECO:0000313" key="1">
    <source>
        <dbReference type="EMBL" id="TMI89996.1"/>
    </source>
</evidence>
<name>A0A537K3A5_9BACT</name>
<dbReference type="Proteomes" id="UP000318509">
    <property type="component" value="Unassembled WGS sequence"/>
</dbReference>
<sequence>MSEDVEVLKATDLEPALAAEMSRLDEEGRRLQLEASRLALESRPEYEAWFEAGLLLRRASDRLAKIVRRLRDNGRTAGLSDIRSPLGAV</sequence>
<proteinExistence type="predicted"/>
<evidence type="ECO:0000313" key="2">
    <source>
        <dbReference type="Proteomes" id="UP000318509"/>
    </source>
</evidence>
<reference evidence="1 2" key="1">
    <citation type="journal article" date="2019" name="Nat. Microbiol.">
        <title>Mediterranean grassland soil C-N compound turnover is dependent on rainfall and depth, and is mediated by genomically divergent microorganisms.</title>
        <authorList>
            <person name="Diamond S."/>
            <person name="Andeer P.F."/>
            <person name="Li Z."/>
            <person name="Crits-Christoph A."/>
            <person name="Burstein D."/>
            <person name="Anantharaman K."/>
            <person name="Lane K.R."/>
            <person name="Thomas B.C."/>
            <person name="Pan C."/>
            <person name="Northen T.R."/>
            <person name="Banfield J.F."/>
        </authorList>
    </citation>
    <scope>NUCLEOTIDE SEQUENCE [LARGE SCALE GENOMIC DNA]</scope>
    <source>
        <strain evidence="1">NP_3</strain>
    </source>
</reference>